<comment type="caution">
    <text evidence="11">The sequence shown here is derived from an EMBL/GenBank/DDBJ whole genome shotgun (WGS) entry which is preliminary data.</text>
</comment>
<feature type="transmembrane region" description="Helical" evidence="10">
    <location>
        <begin position="191"/>
        <end position="217"/>
    </location>
</feature>
<dbReference type="PANTHER" id="PTHR19282">
    <property type="entry name" value="TETRASPANIN"/>
    <property type="match status" value="1"/>
</dbReference>
<evidence type="ECO:0000256" key="7">
    <source>
        <dbReference type="ARBA" id="ARBA00046464"/>
    </source>
</evidence>
<dbReference type="SUPFAM" id="SSF48652">
    <property type="entry name" value="Tetraspanin"/>
    <property type="match status" value="1"/>
</dbReference>
<evidence type="ECO:0000313" key="12">
    <source>
        <dbReference type="Proteomes" id="UP001152803"/>
    </source>
</evidence>
<dbReference type="GO" id="GO:0012505">
    <property type="term" value="C:endomembrane system"/>
    <property type="evidence" value="ECO:0007669"/>
    <property type="project" value="UniProtKB-SubCell"/>
</dbReference>
<keyword evidence="5 10" id="KW-0472">Membrane</keyword>
<comment type="similarity">
    <text evidence="2 10">Belongs to the tetraspanin (TM4SF) family.</text>
</comment>
<gene>
    <name evidence="11" type="ORF">COCON_G00209150</name>
</gene>
<evidence type="ECO:0000256" key="10">
    <source>
        <dbReference type="RuleBase" id="RU361218"/>
    </source>
</evidence>
<dbReference type="AlphaFoldDB" id="A0A9Q1HQ90"/>
<dbReference type="PIRSF" id="PIRSF002419">
    <property type="entry name" value="Tetraspanin"/>
    <property type="match status" value="1"/>
</dbReference>
<comment type="subcellular location">
    <subcellularLocation>
        <location evidence="1">Endomembrane system</location>
        <topology evidence="1">Multi-pass membrane protein</topology>
    </subcellularLocation>
    <subcellularLocation>
        <location evidence="10">Membrane</location>
        <topology evidence="10">Multi-pass membrane protein</topology>
    </subcellularLocation>
</comment>
<evidence type="ECO:0000256" key="4">
    <source>
        <dbReference type="ARBA" id="ARBA00022989"/>
    </source>
</evidence>
<dbReference type="Proteomes" id="UP001152803">
    <property type="component" value="Unassembled WGS sequence"/>
</dbReference>
<evidence type="ECO:0000256" key="8">
    <source>
        <dbReference type="ARBA" id="ARBA00054958"/>
    </source>
</evidence>
<accession>A0A9Q1HQ90</accession>
<evidence type="ECO:0000256" key="5">
    <source>
        <dbReference type="ARBA" id="ARBA00023136"/>
    </source>
</evidence>
<organism evidence="11 12">
    <name type="scientific">Conger conger</name>
    <name type="common">Conger eel</name>
    <name type="synonym">Muraena conger</name>
    <dbReference type="NCBI Taxonomy" id="82655"/>
    <lineage>
        <taxon>Eukaryota</taxon>
        <taxon>Metazoa</taxon>
        <taxon>Chordata</taxon>
        <taxon>Craniata</taxon>
        <taxon>Vertebrata</taxon>
        <taxon>Euteleostomi</taxon>
        <taxon>Actinopterygii</taxon>
        <taxon>Neopterygii</taxon>
        <taxon>Teleostei</taxon>
        <taxon>Anguilliformes</taxon>
        <taxon>Congridae</taxon>
        <taxon>Conger</taxon>
    </lineage>
</organism>
<name>A0A9Q1HQ90_CONCO</name>
<keyword evidence="3 10" id="KW-0812">Transmembrane</keyword>
<dbReference type="InterPro" id="IPR000301">
    <property type="entry name" value="Tetraspanin_animals"/>
</dbReference>
<dbReference type="InterPro" id="IPR008952">
    <property type="entry name" value="Tetraspanin_EC2_sf"/>
</dbReference>
<evidence type="ECO:0000256" key="2">
    <source>
        <dbReference type="ARBA" id="ARBA00006840"/>
    </source>
</evidence>
<dbReference type="PRINTS" id="PR00259">
    <property type="entry name" value="TMFOUR"/>
</dbReference>
<reference evidence="11" key="1">
    <citation type="journal article" date="2023" name="Science">
        <title>Genome structures resolve the early diversification of teleost fishes.</title>
        <authorList>
            <person name="Parey E."/>
            <person name="Louis A."/>
            <person name="Montfort J."/>
            <person name="Bouchez O."/>
            <person name="Roques C."/>
            <person name="Iampietro C."/>
            <person name="Lluch J."/>
            <person name="Castinel A."/>
            <person name="Donnadieu C."/>
            <person name="Desvignes T."/>
            <person name="Floi Bucao C."/>
            <person name="Jouanno E."/>
            <person name="Wen M."/>
            <person name="Mejri S."/>
            <person name="Dirks R."/>
            <person name="Jansen H."/>
            <person name="Henkel C."/>
            <person name="Chen W.J."/>
            <person name="Zahm M."/>
            <person name="Cabau C."/>
            <person name="Klopp C."/>
            <person name="Thompson A.W."/>
            <person name="Robinson-Rechavi M."/>
            <person name="Braasch I."/>
            <person name="Lecointre G."/>
            <person name="Bobe J."/>
            <person name="Postlethwait J.H."/>
            <person name="Berthelot C."/>
            <person name="Roest Crollius H."/>
            <person name="Guiguen Y."/>
        </authorList>
    </citation>
    <scope>NUCLEOTIDE SEQUENCE</scope>
    <source>
        <strain evidence="11">Concon-B</strain>
    </source>
</reference>
<keyword evidence="6" id="KW-0325">Glycoprotein</keyword>
<feature type="transmembrane region" description="Helical" evidence="10">
    <location>
        <begin position="52"/>
        <end position="73"/>
    </location>
</feature>
<evidence type="ECO:0000256" key="3">
    <source>
        <dbReference type="ARBA" id="ARBA00022692"/>
    </source>
</evidence>
<protein>
    <recommendedName>
        <fullName evidence="10">Tetraspanin</fullName>
    </recommendedName>
</protein>
<feature type="transmembrane region" description="Helical" evidence="10">
    <location>
        <begin position="12"/>
        <end position="32"/>
    </location>
</feature>
<dbReference type="PANTHER" id="PTHR19282:SF216">
    <property type="entry name" value="TETRASPANIN-1"/>
    <property type="match status" value="1"/>
</dbReference>
<dbReference type="OrthoDB" id="438211at2759"/>
<proteinExistence type="inferred from homology"/>
<evidence type="ECO:0000313" key="11">
    <source>
        <dbReference type="EMBL" id="KAJ8254303.1"/>
    </source>
</evidence>
<comment type="subunit">
    <text evidence="7">Interacts with SLC19A2. Interacts with NTRK1/TRKA.</text>
</comment>
<dbReference type="Gene3D" id="1.10.1450.10">
    <property type="entry name" value="Tetraspanin"/>
    <property type="match status" value="1"/>
</dbReference>
<dbReference type="EMBL" id="JAFJMO010000016">
    <property type="protein sequence ID" value="KAJ8254303.1"/>
    <property type="molecule type" value="Genomic_DNA"/>
</dbReference>
<keyword evidence="12" id="KW-1185">Reference proteome</keyword>
<sequence length="238" mass="25272">MDDCGRLSKCFVVLFNIVIGIGGAAMLGLGLWLRFSSETRGFFDINLNTQQFVIGVTVLIVLGIILLLLAGVGHCGACNGNKAALTVYSALLGVMAGVMIAAGVLAYMNSNEVGKQLAEFYMTIYMQYLNKGDPSLVITLKLFHNLLDCCGIGGSLEPLIRDTCPKKSIFDFSTSSCPKAIAVLFSTNSSLLLGCFVGAAIVMVFSCFCACLLSAAISFRNAYLRLPTTSPAHYGSLS</sequence>
<evidence type="ECO:0000256" key="1">
    <source>
        <dbReference type="ARBA" id="ARBA00004127"/>
    </source>
</evidence>
<dbReference type="InterPro" id="IPR018499">
    <property type="entry name" value="Tetraspanin/Peripherin"/>
</dbReference>
<evidence type="ECO:0000256" key="6">
    <source>
        <dbReference type="ARBA" id="ARBA00023180"/>
    </source>
</evidence>
<dbReference type="Pfam" id="PF00335">
    <property type="entry name" value="Tetraspanin"/>
    <property type="match status" value="1"/>
</dbReference>
<keyword evidence="4 10" id="KW-1133">Transmembrane helix</keyword>
<dbReference type="GO" id="GO:0005886">
    <property type="term" value="C:plasma membrane"/>
    <property type="evidence" value="ECO:0007669"/>
    <property type="project" value="TreeGrafter"/>
</dbReference>
<keyword evidence="9" id="KW-1015">Disulfide bond</keyword>
<feature type="transmembrane region" description="Helical" evidence="10">
    <location>
        <begin position="85"/>
        <end position="108"/>
    </location>
</feature>
<feature type="disulfide bond" evidence="9">
    <location>
        <begin position="150"/>
        <end position="164"/>
    </location>
</feature>
<comment type="function">
    <text evidence="8">Structural component of specialized membrane microdomains known as tetraspanin-enriched microdomains (TERMs), which act as platforms for receptor clustering and signaling. Participates thereby in diverse biological functions such as cell signal transduction, adhesion, migration and protein trafficking. Regulates neuronal differentiation in response to NGF by facilitating NGF-mediated activation of NTRK1/TRKA receptor tyrosine kinase and subsequent downstream signaling pathways. Plays a role in the inhibition of TNFalpha-induced apoptosis. Mechanistically, inhibits the NF-kappa-B signaling pathway by blocking phosphorylation of CHUK. Also promotes the stability of the thiamine transporter 1/SLC19A2 in intestinal epithelial cells leading to an increase of thiamine uptake process.</text>
</comment>
<evidence type="ECO:0000256" key="9">
    <source>
        <dbReference type="PIRSR" id="PIRSR002419-1"/>
    </source>
</evidence>